<dbReference type="EMBL" id="CAJNOQ010013470">
    <property type="protein sequence ID" value="CAF1322251.1"/>
    <property type="molecule type" value="Genomic_DNA"/>
</dbReference>
<evidence type="ECO:0000313" key="7">
    <source>
        <dbReference type="EMBL" id="CAF4169001.1"/>
    </source>
</evidence>
<name>A0A815F7H5_9BILA</name>
<feature type="coiled-coil region" evidence="5">
    <location>
        <begin position="575"/>
        <end position="616"/>
    </location>
</feature>
<dbReference type="InterPro" id="IPR033290">
    <property type="entry name" value="CCDC39"/>
</dbReference>
<dbReference type="GO" id="GO:0060287">
    <property type="term" value="P:epithelial cilium movement involved in determination of left/right asymmetry"/>
    <property type="evidence" value="ECO:0007669"/>
    <property type="project" value="TreeGrafter"/>
</dbReference>
<evidence type="ECO:0000256" key="3">
    <source>
        <dbReference type="ARBA" id="ARBA00023054"/>
    </source>
</evidence>
<dbReference type="GO" id="GO:0005930">
    <property type="term" value="C:axoneme"/>
    <property type="evidence" value="ECO:0007669"/>
    <property type="project" value="InterPro"/>
</dbReference>
<dbReference type="GO" id="GO:0005576">
    <property type="term" value="C:extracellular region"/>
    <property type="evidence" value="ECO:0007669"/>
    <property type="project" value="GOC"/>
</dbReference>
<organism evidence="6 8">
    <name type="scientific">Didymodactylos carnosus</name>
    <dbReference type="NCBI Taxonomy" id="1234261"/>
    <lineage>
        <taxon>Eukaryota</taxon>
        <taxon>Metazoa</taxon>
        <taxon>Spiralia</taxon>
        <taxon>Gnathifera</taxon>
        <taxon>Rotifera</taxon>
        <taxon>Eurotatoria</taxon>
        <taxon>Bdelloidea</taxon>
        <taxon>Philodinida</taxon>
        <taxon>Philodinidae</taxon>
        <taxon>Didymodactylos</taxon>
    </lineage>
</organism>
<evidence type="ECO:0000256" key="4">
    <source>
        <dbReference type="ARBA" id="ARBA00045182"/>
    </source>
</evidence>
<sequence length="649" mass="74998">IYDEEAELNRLPSQFKKELQHIFDAVHQQDYHVIKNEHLKQHDSNLKWLSYLLKNVLPTCAIWSSLLLGNLSRHKVQSAEKIILDKNIQRSTANSERRMGIVKKMELGGIVRERIDIVVRILIENMINNISSFAEVMLLKQSKSLEPFRTKPIQENWQQKPNRRNQGYYQQAATERALFWLNDDVTVVPSINIGFQFVDFYYYQDIYSWLTTTINLLLSLPYIRRVLKQYHQLQLNNLLNEILLITKMINGANIKSTNKINIGIHLFNDVLSSIPIDLKEHIDIDRGPARYESLNRAILCIENGQHYRQLFNLLRTNIITSCECPNCNSEMANLSSSNNGIPLFETTCEGIRATPVLKKPVLINNTCSSCSFTVVENSILKTHSQIFISIPQLIICIIQLLEEKTIQEQIEINGIYFKPMALLLKGKYKDTLTVVDVSSNLSYQLYEQNPYENGMACELDDILNYFDPTSDIIGLYCQVPSVTLEQTVYKIHYLTLLLGLTEVLSLIFQNEINIHQLTLRQQLLDKQTKTSEVSSELHDRIAKIEKLKKRYQIVNISMAPPESATEEETSQKYYVIKAAQEKEELQRQGDELDAKIRKAEKELRAEENTLKILKILNTGNSMTKDSFKKLTDSSDESTQLEELEIYLKK</sequence>
<dbReference type="Proteomes" id="UP000663829">
    <property type="component" value="Unassembled WGS sequence"/>
</dbReference>
<evidence type="ECO:0000313" key="6">
    <source>
        <dbReference type="EMBL" id="CAF1322251.1"/>
    </source>
</evidence>
<comment type="similarity">
    <text evidence="1">Belongs to the CCDC39 family.</text>
</comment>
<accession>A0A815F7H5</accession>
<evidence type="ECO:0000256" key="5">
    <source>
        <dbReference type="SAM" id="Coils"/>
    </source>
</evidence>
<gene>
    <name evidence="6" type="ORF">GPM918_LOCUS29532</name>
    <name evidence="7" type="ORF">SRO942_LOCUS30114</name>
</gene>
<keyword evidence="3 5" id="KW-0175">Coiled coil</keyword>
<dbReference type="AlphaFoldDB" id="A0A815F7H5"/>
<dbReference type="GO" id="GO:0036159">
    <property type="term" value="P:inner dynein arm assembly"/>
    <property type="evidence" value="ECO:0007669"/>
    <property type="project" value="InterPro"/>
</dbReference>
<feature type="non-terminal residue" evidence="6">
    <location>
        <position position="1"/>
    </location>
</feature>
<dbReference type="PANTHER" id="PTHR18962">
    <property type="entry name" value="COILED-COIL DOMAIN-CONTAINING PROTEIN 39"/>
    <property type="match status" value="1"/>
</dbReference>
<protein>
    <recommendedName>
        <fullName evidence="2">Coiled-coil domain-containing protein 39</fullName>
    </recommendedName>
</protein>
<dbReference type="EMBL" id="CAJOBC010048368">
    <property type="protein sequence ID" value="CAF4169001.1"/>
    <property type="molecule type" value="Genomic_DNA"/>
</dbReference>
<evidence type="ECO:0000256" key="2">
    <source>
        <dbReference type="ARBA" id="ARBA00016725"/>
    </source>
</evidence>
<dbReference type="PANTHER" id="PTHR18962:SF0">
    <property type="entry name" value="COILED-COIL DOMAIN-CONTAINING PROTEIN 39"/>
    <property type="match status" value="1"/>
</dbReference>
<keyword evidence="8" id="KW-1185">Reference proteome</keyword>
<dbReference type="Proteomes" id="UP000681722">
    <property type="component" value="Unassembled WGS sequence"/>
</dbReference>
<evidence type="ECO:0000313" key="8">
    <source>
        <dbReference type="Proteomes" id="UP000663829"/>
    </source>
</evidence>
<dbReference type="GO" id="GO:0060285">
    <property type="term" value="P:cilium-dependent cell motility"/>
    <property type="evidence" value="ECO:0007669"/>
    <property type="project" value="TreeGrafter"/>
</dbReference>
<proteinExistence type="inferred from homology"/>
<dbReference type="OrthoDB" id="10259720at2759"/>
<comment type="function">
    <text evidence="4">Required for assembly of dynein regulatory complex (DRC) and inner dynein arm (IDA) complexes, which are responsible for ciliary beat regulation, thereby playing a central role in motility in cilia and flagella. Probably acts together with CCDC40 to form a molecular ruler that determines the 96 nanometer (nm) repeat length and arrangements of components in cilia and flagella. Not required for outer dynein arm complexes assembly.</text>
</comment>
<dbReference type="Pfam" id="PF24161">
    <property type="entry name" value="CCDC39"/>
    <property type="match status" value="1"/>
</dbReference>
<reference evidence="6" key="1">
    <citation type="submission" date="2021-02" db="EMBL/GenBank/DDBJ databases">
        <authorList>
            <person name="Nowell W R."/>
        </authorList>
    </citation>
    <scope>NUCLEOTIDE SEQUENCE</scope>
</reference>
<evidence type="ECO:0000256" key="1">
    <source>
        <dbReference type="ARBA" id="ARBA00005805"/>
    </source>
</evidence>
<comment type="caution">
    <text evidence="6">The sequence shown here is derived from an EMBL/GenBank/DDBJ whole genome shotgun (WGS) entry which is preliminary data.</text>
</comment>